<feature type="transmembrane region" description="Helical" evidence="1">
    <location>
        <begin position="132"/>
        <end position="152"/>
    </location>
</feature>
<dbReference type="InterPro" id="IPR053160">
    <property type="entry name" value="MFS_DHA3_Transporter"/>
</dbReference>
<feature type="transmembrane region" description="Helical" evidence="1">
    <location>
        <begin position="295"/>
        <end position="314"/>
    </location>
</feature>
<keyword evidence="1" id="KW-0812">Transmembrane</keyword>
<feature type="transmembrane region" description="Helical" evidence="1">
    <location>
        <begin position="237"/>
        <end position="260"/>
    </location>
</feature>
<dbReference type="Pfam" id="PF07690">
    <property type="entry name" value="MFS_1"/>
    <property type="match status" value="1"/>
</dbReference>
<feature type="transmembrane region" description="Helical" evidence="1">
    <location>
        <begin position="7"/>
        <end position="25"/>
    </location>
</feature>
<dbReference type="GO" id="GO:0022857">
    <property type="term" value="F:transmembrane transporter activity"/>
    <property type="evidence" value="ECO:0007669"/>
    <property type="project" value="InterPro"/>
</dbReference>
<dbReference type="RefSeq" id="WP_185111122.1">
    <property type="nucleotide sequence ID" value="NZ_JACHMI010000001.1"/>
</dbReference>
<comment type="caution">
    <text evidence="2">The sequence shown here is derived from an EMBL/GenBank/DDBJ whole genome shotgun (WGS) entry which is preliminary data.</text>
</comment>
<dbReference type="PANTHER" id="PTHR23530:SF1">
    <property type="entry name" value="PERMEASE, MAJOR FACILITATOR SUPERFAMILY-RELATED"/>
    <property type="match status" value="1"/>
</dbReference>
<evidence type="ECO:0000313" key="2">
    <source>
        <dbReference type="EMBL" id="MBB6556674.1"/>
    </source>
</evidence>
<dbReference type="InterPro" id="IPR036259">
    <property type="entry name" value="MFS_trans_sf"/>
</dbReference>
<dbReference type="PANTHER" id="PTHR23530">
    <property type="entry name" value="TRANSPORT PROTEIN-RELATED"/>
    <property type="match status" value="1"/>
</dbReference>
<dbReference type="Gene3D" id="1.20.1250.20">
    <property type="entry name" value="MFS general substrate transporter like domains"/>
    <property type="match status" value="1"/>
</dbReference>
<evidence type="ECO:0000256" key="1">
    <source>
        <dbReference type="SAM" id="Phobius"/>
    </source>
</evidence>
<accession>A0A7X0P7F3</accession>
<feature type="transmembrane region" description="Helical" evidence="1">
    <location>
        <begin position="353"/>
        <end position="375"/>
    </location>
</feature>
<proteinExistence type="predicted"/>
<feature type="transmembrane region" description="Helical" evidence="1">
    <location>
        <begin position="272"/>
        <end position="289"/>
    </location>
</feature>
<name>A0A7X0P7F3_9ACTN</name>
<dbReference type="Proteomes" id="UP000565579">
    <property type="component" value="Unassembled WGS sequence"/>
</dbReference>
<feature type="transmembrane region" description="Helical" evidence="1">
    <location>
        <begin position="158"/>
        <end position="177"/>
    </location>
</feature>
<feature type="transmembrane region" description="Helical" evidence="1">
    <location>
        <begin position="207"/>
        <end position="225"/>
    </location>
</feature>
<protein>
    <submittedName>
        <fullName evidence="2">MFS family permease</fullName>
    </submittedName>
</protein>
<keyword evidence="1" id="KW-1133">Transmembrane helix</keyword>
<feature type="transmembrane region" description="Helical" evidence="1">
    <location>
        <begin position="31"/>
        <end position="53"/>
    </location>
</feature>
<feature type="transmembrane region" description="Helical" evidence="1">
    <location>
        <begin position="90"/>
        <end position="111"/>
    </location>
</feature>
<keyword evidence="3" id="KW-1185">Reference proteome</keyword>
<keyword evidence="1" id="KW-0472">Membrane</keyword>
<reference evidence="2 3" key="1">
    <citation type="submission" date="2020-08" db="EMBL/GenBank/DDBJ databases">
        <title>Sequencing the genomes of 1000 actinobacteria strains.</title>
        <authorList>
            <person name="Klenk H.-P."/>
        </authorList>
    </citation>
    <scope>NUCLEOTIDE SEQUENCE [LARGE SCALE GENOMIC DNA]</scope>
    <source>
        <strain evidence="2 3">DSM 43768</strain>
    </source>
</reference>
<feature type="transmembrane region" description="Helical" evidence="1">
    <location>
        <begin position="65"/>
        <end position="84"/>
    </location>
</feature>
<dbReference type="InterPro" id="IPR011701">
    <property type="entry name" value="MFS"/>
</dbReference>
<sequence length="385" mass="39397">MLVVSLYVYAFLSEFILIYPVYALLFTDTGISVAEVSTLFVIWSVTGMVLEIPSGAWADTVSRRLLLFLGPLLSGAGFALWVLFPSYWVFAAGFVLWGAGEALVSGAYEALAYEELERRGRSGRYASVMGRATALGLAGSASAIGLASPVFAAGGYPAVAAASVLACVLCAATALTLPEHRAPAAAGGLGYLAALREGIGLARADRGVLRAMLLVAFVTAIWGALEEYVPYLGAETGVAKATIPLLILLVWVGATAGGLLAGPAERLGSRGYAALLGLAALTLAAGALSGHPAGFVAIGLAVGAFQLAQVLADVRLQERITGPARATVTSVAGLGTNVVTLGVYTAYGTASSQVSHGATFALLALPYVVIALAMARTRRSVRSSP</sequence>
<dbReference type="SUPFAM" id="SSF103473">
    <property type="entry name" value="MFS general substrate transporter"/>
    <property type="match status" value="1"/>
</dbReference>
<gene>
    <name evidence="2" type="ORF">HD593_011469</name>
</gene>
<dbReference type="EMBL" id="JACHMI010000001">
    <property type="protein sequence ID" value="MBB6556674.1"/>
    <property type="molecule type" value="Genomic_DNA"/>
</dbReference>
<dbReference type="AlphaFoldDB" id="A0A7X0P7F3"/>
<organism evidence="2 3">
    <name type="scientific">Nonomuraea rubra</name>
    <dbReference type="NCBI Taxonomy" id="46180"/>
    <lineage>
        <taxon>Bacteria</taxon>
        <taxon>Bacillati</taxon>
        <taxon>Actinomycetota</taxon>
        <taxon>Actinomycetes</taxon>
        <taxon>Streptosporangiales</taxon>
        <taxon>Streptosporangiaceae</taxon>
        <taxon>Nonomuraea</taxon>
    </lineage>
</organism>
<feature type="transmembrane region" description="Helical" evidence="1">
    <location>
        <begin position="326"/>
        <end position="347"/>
    </location>
</feature>
<evidence type="ECO:0000313" key="3">
    <source>
        <dbReference type="Proteomes" id="UP000565579"/>
    </source>
</evidence>